<protein>
    <submittedName>
        <fullName evidence="1">Uncharacterized protein</fullName>
    </submittedName>
</protein>
<accession>A0A645ANG6</accession>
<dbReference type="EMBL" id="VSSQ01014872">
    <property type="protein sequence ID" value="MPM54587.1"/>
    <property type="molecule type" value="Genomic_DNA"/>
</dbReference>
<dbReference type="AlphaFoldDB" id="A0A645ANG6"/>
<reference evidence="1" key="1">
    <citation type="submission" date="2019-08" db="EMBL/GenBank/DDBJ databases">
        <authorList>
            <person name="Kucharzyk K."/>
            <person name="Murdoch R.W."/>
            <person name="Higgins S."/>
            <person name="Loffler F."/>
        </authorList>
    </citation>
    <scope>NUCLEOTIDE SEQUENCE</scope>
</reference>
<sequence length="86" mass="8348">MPVAGDEEAGVGMRDCAGAVGVVGAEEPGPALTSGEGALDWAGGRRVTDGEGVVCACAVIPPTASAAKSMTLRASNQAIGARCGFD</sequence>
<evidence type="ECO:0000313" key="1">
    <source>
        <dbReference type="EMBL" id="MPM54587.1"/>
    </source>
</evidence>
<name>A0A645ANG6_9ZZZZ</name>
<gene>
    <name evidence="1" type="ORF">SDC9_101365</name>
</gene>
<comment type="caution">
    <text evidence="1">The sequence shown here is derived from an EMBL/GenBank/DDBJ whole genome shotgun (WGS) entry which is preliminary data.</text>
</comment>
<proteinExistence type="predicted"/>
<organism evidence="1">
    <name type="scientific">bioreactor metagenome</name>
    <dbReference type="NCBI Taxonomy" id="1076179"/>
    <lineage>
        <taxon>unclassified sequences</taxon>
        <taxon>metagenomes</taxon>
        <taxon>ecological metagenomes</taxon>
    </lineage>
</organism>